<name>A0A8S5UAP7_9CAUD</name>
<accession>A0A8S5UAP7</accession>
<organism evidence="1">
    <name type="scientific">Siphoviridae sp. ctevH2</name>
    <dbReference type="NCBI Taxonomy" id="2825593"/>
    <lineage>
        <taxon>Viruses</taxon>
        <taxon>Duplodnaviria</taxon>
        <taxon>Heunggongvirae</taxon>
        <taxon>Uroviricota</taxon>
        <taxon>Caudoviricetes</taxon>
    </lineage>
</organism>
<proteinExistence type="predicted"/>
<protein>
    <submittedName>
        <fullName evidence="1">Uncharacterized protein</fullName>
    </submittedName>
</protein>
<dbReference type="EMBL" id="BK016056">
    <property type="protein sequence ID" value="DAF91544.1"/>
    <property type="molecule type" value="Genomic_DNA"/>
</dbReference>
<sequence length="209" mass="22229">MYLGDLPRLVPMIGASSSHVVRKVSSMVFHLLSGVVSENGGQVDAGRVGGCALADVPVEGPGSQVRFASQQFIDGCGEGFGIGQMGFVEWQVGGVGQTAGLFHEDAVKTLRQGVAVFRFGAGCGVLAAEFLHHVTREHVLVFRGTRLMRVLFGGRCKEVVFRDPLVFEGFIRNSDGTLFDVGDFSRGESVGHLDPFDWAAVLLAASLAC</sequence>
<evidence type="ECO:0000313" key="1">
    <source>
        <dbReference type="EMBL" id="DAF91544.1"/>
    </source>
</evidence>
<reference evidence="1" key="1">
    <citation type="journal article" date="2021" name="Proc. Natl. Acad. Sci. U.S.A.">
        <title>A Catalog of Tens of Thousands of Viruses from Human Metagenomes Reveals Hidden Associations with Chronic Diseases.</title>
        <authorList>
            <person name="Tisza M.J."/>
            <person name="Buck C.B."/>
        </authorList>
    </citation>
    <scope>NUCLEOTIDE SEQUENCE</scope>
    <source>
        <strain evidence="1">CtevH2</strain>
    </source>
</reference>